<dbReference type="OrthoDB" id="2712987at2759"/>
<dbReference type="Proteomes" id="UP000736335">
    <property type="component" value="Unassembled WGS sequence"/>
</dbReference>
<keyword evidence="2" id="KW-1185">Reference proteome</keyword>
<accession>A0A9P6HJ50</accession>
<reference evidence="1" key="2">
    <citation type="submission" date="2020-11" db="EMBL/GenBank/DDBJ databases">
        <authorList>
            <consortium name="DOE Joint Genome Institute"/>
            <person name="Kuo A."/>
            <person name="Miyauchi S."/>
            <person name="Kiss E."/>
            <person name="Drula E."/>
            <person name="Kohler A."/>
            <person name="Sanchez-Garcia M."/>
            <person name="Andreopoulos B."/>
            <person name="Barry K.W."/>
            <person name="Bonito G."/>
            <person name="Buee M."/>
            <person name="Carver A."/>
            <person name="Chen C."/>
            <person name="Cichocki N."/>
            <person name="Clum A."/>
            <person name="Culley D."/>
            <person name="Crous P.W."/>
            <person name="Fauchery L."/>
            <person name="Girlanda M."/>
            <person name="Hayes R."/>
            <person name="Keri Z."/>
            <person name="Labutti K."/>
            <person name="Lipzen A."/>
            <person name="Lombard V."/>
            <person name="Magnuson J."/>
            <person name="Maillard F."/>
            <person name="Morin E."/>
            <person name="Murat C."/>
            <person name="Nolan M."/>
            <person name="Ohm R."/>
            <person name="Pangilinan J."/>
            <person name="Pereira M."/>
            <person name="Perotto S."/>
            <person name="Peter M."/>
            <person name="Riley R."/>
            <person name="Sitrit Y."/>
            <person name="Stielow B."/>
            <person name="Szollosi G."/>
            <person name="Zifcakova L."/>
            <person name="Stursova M."/>
            <person name="Spatafora J.W."/>
            <person name="Tedersoo L."/>
            <person name="Vaario L.-M."/>
            <person name="Yamada A."/>
            <person name="Yan M."/>
            <person name="Wang P."/>
            <person name="Xu J."/>
            <person name="Bruns T."/>
            <person name="Baldrian P."/>
            <person name="Vilgalys R."/>
            <person name="Henrissat B."/>
            <person name="Grigoriev I.V."/>
            <person name="Hibbett D."/>
            <person name="Nagy L.G."/>
            <person name="Martin F.M."/>
        </authorList>
    </citation>
    <scope>NUCLEOTIDE SEQUENCE</scope>
    <source>
        <strain evidence="1">UH-Tt-Lm1</strain>
    </source>
</reference>
<dbReference type="AlphaFoldDB" id="A0A9P6HJ50"/>
<name>A0A9P6HJ50_9AGAM</name>
<proteinExistence type="predicted"/>
<gene>
    <name evidence="1" type="ORF">BJ322DRAFT_1105968</name>
</gene>
<reference evidence="1" key="1">
    <citation type="journal article" date="2020" name="Nat. Commun.">
        <title>Large-scale genome sequencing of mycorrhizal fungi provides insights into the early evolution of symbiotic traits.</title>
        <authorList>
            <person name="Miyauchi S."/>
            <person name="Kiss E."/>
            <person name="Kuo A."/>
            <person name="Drula E."/>
            <person name="Kohler A."/>
            <person name="Sanchez-Garcia M."/>
            <person name="Morin E."/>
            <person name="Andreopoulos B."/>
            <person name="Barry K.W."/>
            <person name="Bonito G."/>
            <person name="Buee M."/>
            <person name="Carver A."/>
            <person name="Chen C."/>
            <person name="Cichocki N."/>
            <person name="Clum A."/>
            <person name="Culley D."/>
            <person name="Crous P.W."/>
            <person name="Fauchery L."/>
            <person name="Girlanda M."/>
            <person name="Hayes R.D."/>
            <person name="Keri Z."/>
            <person name="LaButti K."/>
            <person name="Lipzen A."/>
            <person name="Lombard V."/>
            <person name="Magnuson J."/>
            <person name="Maillard F."/>
            <person name="Murat C."/>
            <person name="Nolan M."/>
            <person name="Ohm R.A."/>
            <person name="Pangilinan J."/>
            <person name="Pereira M.F."/>
            <person name="Perotto S."/>
            <person name="Peter M."/>
            <person name="Pfister S."/>
            <person name="Riley R."/>
            <person name="Sitrit Y."/>
            <person name="Stielow J.B."/>
            <person name="Szollosi G."/>
            <person name="Zifcakova L."/>
            <person name="Stursova M."/>
            <person name="Spatafora J.W."/>
            <person name="Tedersoo L."/>
            <person name="Vaario L.M."/>
            <person name="Yamada A."/>
            <person name="Yan M."/>
            <person name="Wang P."/>
            <person name="Xu J."/>
            <person name="Bruns T."/>
            <person name="Baldrian P."/>
            <person name="Vilgalys R."/>
            <person name="Dunand C."/>
            <person name="Henrissat B."/>
            <person name="Grigoriev I.V."/>
            <person name="Hibbett D."/>
            <person name="Nagy L.G."/>
            <person name="Martin F.M."/>
        </authorList>
    </citation>
    <scope>NUCLEOTIDE SEQUENCE</scope>
    <source>
        <strain evidence="1">UH-Tt-Lm1</strain>
    </source>
</reference>
<dbReference type="EMBL" id="WIUZ02000004">
    <property type="protein sequence ID" value="KAF9787932.1"/>
    <property type="molecule type" value="Genomic_DNA"/>
</dbReference>
<evidence type="ECO:0000313" key="1">
    <source>
        <dbReference type="EMBL" id="KAF9787932.1"/>
    </source>
</evidence>
<organism evidence="1 2">
    <name type="scientific">Thelephora terrestris</name>
    <dbReference type="NCBI Taxonomy" id="56493"/>
    <lineage>
        <taxon>Eukaryota</taxon>
        <taxon>Fungi</taxon>
        <taxon>Dikarya</taxon>
        <taxon>Basidiomycota</taxon>
        <taxon>Agaricomycotina</taxon>
        <taxon>Agaricomycetes</taxon>
        <taxon>Thelephorales</taxon>
        <taxon>Thelephoraceae</taxon>
        <taxon>Thelephora</taxon>
    </lineage>
</organism>
<evidence type="ECO:0000313" key="2">
    <source>
        <dbReference type="Proteomes" id="UP000736335"/>
    </source>
</evidence>
<sequence>MPAVVSNATRIWEVNIQWDLHAQCGVWDPKGKGVDIWECVRPHQSTPGTQPPNNTYWRYVARR</sequence>
<protein>
    <submittedName>
        <fullName evidence="1">Uncharacterized protein</fullName>
    </submittedName>
</protein>
<comment type="caution">
    <text evidence="1">The sequence shown here is derived from an EMBL/GenBank/DDBJ whole genome shotgun (WGS) entry which is preliminary data.</text>
</comment>